<keyword evidence="2" id="KW-0812">Transmembrane</keyword>
<dbReference type="KEGG" id="sfeu:IM697_34615"/>
<evidence type="ECO:0008006" key="5">
    <source>
        <dbReference type="Google" id="ProtNLM"/>
    </source>
</evidence>
<keyword evidence="4" id="KW-1185">Reference proteome</keyword>
<feature type="compositionally biased region" description="Low complexity" evidence="1">
    <location>
        <begin position="13"/>
        <end position="26"/>
    </location>
</feature>
<evidence type="ECO:0000313" key="3">
    <source>
        <dbReference type="EMBL" id="QOV35167.1"/>
    </source>
</evidence>
<feature type="region of interest" description="Disordered" evidence="1">
    <location>
        <begin position="1"/>
        <end position="41"/>
    </location>
</feature>
<keyword evidence="2" id="KW-0472">Membrane</keyword>
<dbReference type="EMBL" id="CP063373">
    <property type="protein sequence ID" value="QOV35167.1"/>
    <property type="molecule type" value="Genomic_DNA"/>
</dbReference>
<organism evidence="3 4">
    <name type="scientific">Streptomyces ferrugineus</name>
    <dbReference type="NCBI Taxonomy" id="1413221"/>
    <lineage>
        <taxon>Bacteria</taxon>
        <taxon>Bacillati</taxon>
        <taxon>Actinomycetota</taxon>
        <taxon>Actinomycetes</taxon>
        <taxon>Kitasatosporales</taxon>
        <taxon>Streptomycetaceae</taxon>
        <taxon>Streptomyces</taxon>
    </lineage>
</organism>
<accession>A0A7M2SFP9</accession>
<sequence>MSYSTPPGGPGSAGPYGAPAQQQGWYAPPPPPPPPGNSGEGKGLKRAVIGLLVLAVVAVFAVGGFGLYIAVGGGSLPGAQGGGDEEQQILSSDEISTLLNGRTSALKSGDEDEFLEPFVGSAKDEQRKIFKNLRKLPFAESKYMVLKQTGDGSDEYGSDVKLTLDVAFVHQIKGVDVRPVSEWYRWTVEKEAQSAEPRISEVGGSPGAAALANAVYYPAPWDLYDDMYVKRQAHTITISARKNAADAERFAPIVEDSAKKDLELWGANTSSVSNTPESFLVVLEPDRKIYTKLYNNDGSDLGWDAGESVAMPAFNAGYSGDEDQLEYGGARIKMDTSTSRFTTSAWRAGVGDISRHEIAHALIQPQDPGAYGNDEETSIRAWVVEGFAEYVSHRFDRTQGEARVRGDLAGQDFDGQLPGQDFEAKYDSVGTNYALSYLAMRYIAEKGGERAFFQFAVDHYRQPTNLDQQLQKAVGMNEDAFEAAWAQYVRSNTR</sequence>
<proteinExistence type="predicted"/>
<dbReference type="AlphaFoldDB" id="A0A7M2SFP9"/>
<dbReference type="Proteomes" id="UP000594205">
    <property type="component" value="Chromosome"/>
</dbReference>
<name>A0A7M2SFP9_9ACTN</name>
<gene>
    <name evidence="3" type="ORF">IM697_34615</name>
</gene>
<evidence type="ECO:0000256" key="1">
    <source>
        <dbReference type="SAM" id="MobiDB-lite"/>
    </source>
</evidence>
<keyword evidence="2" id="KW-1133">Transmembrane helix</keyword>
<evidence type="ECO:0000256" key="2">
    <source>
        <dbReference type="SAM" id="Phobius"/>
    </source>
</evidence>
<protein>
    <recommendedName>
        <fullName evidence="5">Peptidase MA-like domain-containing protein</fullName>
    </recommendedName>
</protein>
<dbReference type="RefSeq" id="WP_194040026.1">
    <property type="nucleotide sequence ID" value="NZ_CP063373.1"/>
</dbReference>
<feature type="transmembrane region" description="Helical" evidence="2">
    <location>
        <begin position="47"/>
        <end position="71"/>
    </location>
</feature>
<feature type="compositionally biased region" description="Pro residues" evidence="1">
    <location>
        <begin position="27"/>
        <end position="36"/>
    </location>
</feature>
<evidence type="ECO:0000313" key="4">
    <source>
        <dbReference type="Proteomes" id="UP000594205"/>
    </source>
</evidence>
<reference evidence="3 4" key="1">
    <citation type="submission" date="2020-10" db="EMBL/GenBank/DDBJ databases">
        <title>Streptomyces ferrugineus complate genome analysis.</title>
        <authorList>
            <person name="Anwar N."/>
        </authorList>
    </citation>
    <scope>NUCLEOTIDE SEQUENCE [LARGE SCALE GENOMIC DNA]</scope>
    <source>
        <strain evidence="3 4">CCTCC AA2014009</strain>
    </source>
</reference>